<organism evidence="2">
    <name type="scientific">Chlamydomonas euryale</name>
    <dbReference type="NCBI Taxonomy" id="1486919"/>
    <lineage>
        <taxon>Eukaryota</taxon>
        <taxon>Viridiplantae</taxon>
        <taxon>Chlorophyta</taxon>
        <taxon>core chlorophytes</taxon>
        <taxon>Chlorophyceae</taxon>
        <taxon>CS clade</taxon>
        <taxon>Chlamydomonadales</taxon>
        <taxon>Chlamydomonadaceae</taxon>
        <taxon>Chlamydomonas</taxon>
    </lineage>
</organism>
<dbReference type="AlphaFoldDB" id="A0A7R9Z697"/>
<gene>
    <name evidence="2" type="ORF">CEUR00632_LOCUS20030</name>
</gene>
<name>A0A7R9Z697_9CHLO</name>
<evidence type="ECO:0000256" key="1">
    <source>
        <dbReference type="SAM" id="MobiDB-lite"/>
    </source>
</evidence>
<accession>A0A7R9Z697</accession>
<proteinExistence type="predicted"/>
<sequence>MTIRTAVLSSRAASLQRPLTAHTALVGSGGGLQQRPLSARVELAGGRAALPRAPGQSTAAAAALLQMPCANLSLAFTGAVPARTSVAMPRGVHSPLDRTTRPWVPDVGGQGAARAAAAADSGQRADVAARSQLALAARTQELTRRASLAGRPMSSRERSVAYASQLRERTTERGATSMPAASAVLRDVYCAGAGGQAAGAGLGGD</sequence>
<protein>
    <submittedName>
        <fullName evidence="2">Uncharacterized protein</fullName>
    </submittedName>
</protein>
<reference evidence="2" key="1">
    <citation type="submission" date="2021-01" db="EMBL/GenBank/DDBJ databases">
        <authorList>
            <person name="Corre E."/>
            <person name="Pelletier E."/>
            <person name="Niang G."/>
            <person name="Scheremetjew M."/>
            <person name="Finn R."/>
            <person name="Kale V."/>
            <person name="Holt S."/>
            <person name="Cochrane G."/>
            <person name="Meng A."/>
            <person name="Brown T."/>
            <person name="Cohen L."/>
        </authorList>
    </citation>
    <scope>NUCLEOTIDE SEQUENCE</scope>
    <source>
        <strain evidence="2">CCMP219</strain>
    </source>
</reference>
<dbReference type="EMBL" id="HBEC01042987">
    <property type="protein sequence ID" value="CAD8309149.1"/>
    <property type="molecule type" value="Transcribed_RNA"/>
</dbReference>
<evidence type="ECO:0000313" key="2">
    <source>
        <dbReference type="EMBL" id="CAD8309149.1"/>
    </source>
</evidence>
<feature type="region of interest" description="Disordered" evidence="1">
    <location>
        <begin position="145"/>
        <end position="178"/>
    </location>
</feature>